<dbReference type="AlphaFoldDB" id="A0A540KRI7"/>
<evidence type="ECO:0000313" key="3">
    <source>
        <dbReference type="Proteomes" id="UP000315295"/>
    </source>
</evidence>
<keyword evidence="1" id="KW-0472">Membrane</keyword>
<keyword evidence="1" id="KW-0812">Transmembrane</keyword>
<proteinExistence type="predicted"/>
<keyword evidence="3" id="KW-1185">Reference proteome</keyword>
<accession>A0A540KRI7</accession>
<gene>
    <name evidence="2" type="ORF">C1H46_037623</name>
</gene>
<reference evidence="2 3" key="1">
    <citation type="journal article" date="2019" name="G3 (Bethesda)">
        <title>Sequencing of a Wild Apple (Malus baccata) Genome Unravels the Differences Between Cultivated and Wild Apple Species Regarding Disease Resistance and Cold Tolerance.</title>
        <authorList>
            <person name="Chen X."/>
        </authorList>
    </citation>
    <scope>NUCLEOTIDE SEQUENCE [LARGE SCALE GENOMIC DNA]</scope>
    <source>
        <strain evidence="3">cv. Shandingzi</strain>
        <tissue evidence="2">Leaves</tissue>
    </source>
</reference>
<dbReference type="EMBL" id="VIEB01001009">
    <property type="protein sequence ID" value="TQD76843.1"/>
    <property type="molecule type" value="Genomic_DNA"/>
</dbReference>
<dbReference type="Proteomes" id="UP000315295">
    <property type="component" value="Unassembled WGS sequence"/>
</dbReference>
<evidence type="ECO:0000256" key="1">
    <source>
        <dbReference type="SAM" id="Phobius"/>
    </source>
</evidence>
<comment type="caution">
    <text evidence="2">The sequence shown here is derived from an EMBL/GenBank/DDBJ whole genome shotgun (WGS) entry which is preliminary data.</text>
</comment>
<organism evidence="2 3">
    <name type="scientific">Malus baccata</name>
    <name type="common">Siberian crab apple</name>
    <name type="synonym">Pyrus baccata</name>
    <dbReference type="NCBI Taxonomy" id="106549"/>
    <lineage>
        <taxon>Eukaryota</taxon>
        <taxon>Viridiplantae</taxon>
        <taxon>Streptophyta</taxon>
        <taxon>Embryophyta</taxon>
        <taxon>Tracheophyta</taxon>
        <taxon>Spermatophyta</taxon>
        <taxon>Magnoliopsida</taxon>
        <taxon>eudicotyledons</taxon>
        <taxon>Gunneridae</taxon>
        <taxon>Pentapetalae</taxon>
        <taxon>rosids</taxon>
        <taxon>fabids</taxon>
        <taxon>Rosales</taxon>
        <taxon>Rosaceae</taxon>
        <taxon>Amygdaloideae</taxon>
        <taxon>Maleae</taxon>
        <taxon>Malus</taxon>
    </lineage>
</organism>
<sequence length="129" mass="14517">MTLTLPVTNAGEDPLRILLLLVSSLQFCFCFLFFFNLLLQFFFFFNPASFSSFFLLVPDDFDVAGYQRWGSHHANSGEARKSTRTVKKEDLDGYVSKTILSQSTNPDCKIKNACGPGEANKASRMVRIT</sequence>
<name>A0A540KRI7_MALBA</name>
<feature type="transmembrane region" description="Helical" evidence="1">
    <location>
        <begin position="20"/>
        <end position="45"/>
    </location>
</feature>
<protein>
    <submittedName>
        <fullName evidence="2">Uncharacterized protein</fullName>
    </submittedName>
</protein>
<evidence type="ECO:0000313" key="2">
    <source>
        <dbReference type="EMBL" id="TQD76843.1"/>
    </source>
</evidence>
<keyword evidence="1" id="KW-1133">Transmembrane helix</keyword>